<dbReference type="NCBIfam" id="TIGR00758">
    <property type="entry name" value="UDG_fam4"/>
    <property type="match status" value="1"/>
</dbReference>
<keyword evidence="11" id="KW-0234">DNA repair</keyword>
<evidence type="ECO:0000256" key="7">
    <source>
        <dbReference type="ARBA" id="ARBA00022763"/>
    </source>
</evidence>
<dbReference type="Proteomes" id="UP000500930">
    <property type="component" value="Chromosome"/>
</dbReference>
<keyword evidence="8" id="KW-0378">Hydrolase</keyword>
<evidence type="ECO:0000256" key="10">
    <source>
        <dbReference type="ARBA" id="ARBA00023014"/>
    </source>
</evidence>
<evidence type="ECO:0000313" key="13">
    <source>
        <dbReference type="EMBL" id="QJC27965.1"/>
    </source>
</evidence>
<keyword evidence="6" id="KW-0479">Metal-binding</keyword>
<sequence>MTEHSNRPDSTTTAELAETLKFFHDSGATSILHDTLLDDSELPKISPAKDKARKRAANNAGILHWVTEASDTACKCENLEELCIAIRGFAGCEIKKTALNTVFSDGNPNSKIMLIGEAPGSTEDREGRPFCGTSGMLLDKMFAAINLYRTTNMYISNSVFWRPPGNRKPTDFEIDVCRPFVEKHIALVNPDIVVMVGSTACTSVLKSHDSISRLRGRFHEYTNCFLTRNITAMAIFHPAYLLRQPAQKRLAWEDLKMLRSYIQEKQSAI</sequence>
<accession>A0A858PZD6</accession>
<dbReference type="EC" id="3.2.2.27" evidence="3"/>
<feature type="domain" description="Uracil-DNA glycosylase-like" evidence="12">
    <location>
        <begin position="103"/>
        <end position="256"/>
    </location>
</feature>
<dbReference type="Pfam" id="PF03167">
    <property type="entry name" value="UDG"/>
    <property type="match status" value="1"/>
</dbReference>
<comment type="catalytic activity">
    <reaction evidence="1">
        <text>Hydrolyzes single-stranded DNA or mismatched double-stranded DNA and polynucleotides, releasing free uracil.</text>
        <dbReference type="EC" id="3.2.2.27"/>
    </reaction>
</comment>
<evidence type="ECO:0000256" key="11">
    <source>
        <dbReference type="ARBA" id="ARBA00023204"/>
    </source>
</evidence>
<dbReference type="KEGG" id="aplt:ANPL_04610"/>
<evidence type="ECO:0000256" key="8">
    <source>
        <dbReference type="ARBA" id="ARBA00022801"/>
    </source>
</evidence>
<evidence type="ECO:0000256" key="4">
    <source>
        <dbReference type="ARBA" id="ARBA00019403"/>
    </source>
</evidence>
<dbReference type="GO" id="GO:0006281">
    <property type="term" value="P:DNA repair"/>
    <property type="evidence" value="ECO:0007669"/>
    <property type="project" value="UniProtKB-KW"/>
</dbReference>
<gene>
    <name evidence="13" type="primary">udg</name>
    <name evidence="13" type="ORF">ANPL_04610</name>
</gene>
<dbReference type="Gene3D" id="3.40.470.10">
    <property type="entry name" value="Uracil-DNA glycosylase-like domain"/>
    <property type="match status" value="1"/>
</dbReference>
<dbReference type="PANTHER" id="PTHR33693">
    <property type="entry name" value="TYPE-5 URACIL-DNA GLYCOSYLASE"/>
    <property type="match status" value="1"/>
</dbReference>
<dbReference type="GO" id="GO:0051539">
    <property type="term" value="F:4 iron, 4 sulfur cluster binding"/>
    <property type="evidence" value="ECO:0007669"/>
    <property type="project" value="UniProtKB-KW"/>
</dbReference>
<dbReference type="CDD" id="cd10030">
    <property type="entry name" value="UDG-F4_TTUDGA_SPO1dp_like"/>
    <property type="match status" value="1"/>
</dbReference>
<dbReference type="PANTHER" id="PTHR33693:SF1">
    <property type="entry name" value="TYPE-4 URACIL-DNA GLYCOSYLASE"/>
    <property type="match status" value="1"/>
</dbReference>
<evidence type="ECO:0000256" key="5">
    <source>
        <dbReference type="ARBA" id="ARBA00022485"/>
    </source>
</evidence>
<dbReference type="SUPFAM" id="SSF52141">
    <property type="entry name" value="Uracil-DNA glycosylase-like"/>
    <property type="match status" value="1"/>
</dbReference>
<dbReference type="InterPro" id="IPR005273">
    <property type="entry name" value="Ura-DNA_glyco_family4"/>
</dbReference>
<comment type="similarity">
    <text evidence="2">Belongs to the uracil-DNA glycosylase (UDG) superfamily. Type 4 (UDGa) family.</text>
</comment>
<dbReference type="InterPro" id="IPR036895">
    <property type="entry name" value="Uracil-DNA_glycosylase-like_sf"/>
</dbReference>
<dbReference type="RefSeq" id="WP_169193552.1">
    <property type="nucleotide sequence ID" value="NZ_CP046391.1"/>
</dbReference>
<keyword evidence="9" id="KW-0408">Iron</keyword>
<keyword evidence="14" id="KW-1185">Reference proteome</keyword>
<dbReference type="SMART" id="SM00987">
    <property type="entry name" value="UreE_C"/>
    <property type="match status" value="1"/>
</dbReference>
<evidence type="ECO:0000256" key="1">
    <source>
        <dbReference type="ARBA" id="ARBA00001400"/>
    </source>
</evidence>
<name>A0A858PZD6_9RICK</name>
<dbReference type="GO" id="GO:0046872">
    <property type="term" value="F:metal ion binding"/>
    <property type="evidence" value="ECO:0007669"/>
    <property type="project" value="UniProtKB-KW"/>
</dbReference>
<evidence type="ECO:0000256" key="6">
    <source>
        <dbReference type="ARBA" id="ARBA00022723"/>
    </source>
</evidence>
<dbReference type="AlphaFoldDB" id="A0A858PZD6"/>
<protein>
    <recommendedName>
        <fullName evidence="4">Type-4 uracil-DNA glycosylase</fullName>
        <ecNumber evidence="3">3.2.2.27</ecNumber>
    </recommendedName>
</protein>
<evidence type="ECO:0000256" key="3">
    <source>
        <dbReference type="ARBA" id="ARBA00012030"/>
    </source>
</evidence>
<keyword evidence="7" id="KW-0227">DNA damage</keyword>
<dbReference type="InterPro" id="IPR005122">
    <property type="entry name" value="Uracil-DNA_glycosylase-like"/>
</dbReference>
<evidence type="ECO:0000313" key="14">
    <source>
        <dbReference type="Proteomes" id="UP000500930"/>
    </source>
</evidence>
<proteinExistence type="inferred from homology"/>
<reference evidence="13 14" key="1">
    <citation type="journal article" date="2020" name="Pathogens">
        <title>First Whole Genome Sequence of Anaplasma platys, an Obligate Intracellular Rickettsial Pathogen of Dogs.</title>
        <authorList>
            <person name="Llanes A."/>
            <person name="Rajeev S."/>
        </authorList>
    </citation>
    <scope>NUCLEOTIDE SEQUENCE [LARGE SCALE GENOMIC DNA]</scope>
    <source>
        <strain evidence="13 14">S3</strain>
    </source>
</reference>
<keyword evidence="10" id="KW-0411">Iron-sulfur</keyword>
<keyword evidence="5" id="KW-0004">4Fe-4S</keyword>
<evidence type="ECO:0000256" key="2">
    <source>
        <dbReference type="ARBA" id="ARBA00006521"/>
    </source>
</evidence>
<dbReference type="SMART" id="SM00986">
    <property type="entry name" value="UDG"/>
    <property type="match status" value="1"/>
</dbReference>
<dbReference type="EMBL" id="CP046391">
    <property type="protein sequence ID" value="QJC27965.1"/>
    <property type="molecule type" value="Genomic_DNA"/>
</dbReference>
<organism evidence="13 14">
    <name type="scientific">Anaplasma platys</name>
    <dbReference type="NCBI Taxonomy" id="949"/>
    <lineage>
        <taxon>Bacteria</taxon>
        <taxon>Pseudomonadati</taxon>
        <taxon>Pseudomonadota</taxon>
        <taxon>Alphaproteobacteria</taxon>
        <taxon>Rickettsiales</taxon>
        <taxon>Anaplasmataceae</taxon>
        <taxon>Anaplasma</taxon>
    </lineage>
</organism>
<dbReference type="InterPro" id="IPR051536">
    <property type="entry name" value="UDG_Type-4/5"/>
</dbReference>
<evidence type="ECO:0000256" key="9">
    <source>
        <dbReference type="ARBA" id="ARBA00023004"/>
    </source>
</evidence>
<dbReference type="GO" id="GO:0004844">
    <property type="term" value="F:uracil DNA N-glycosylase activity"/>
    <property type="evidence" value="ECO:0007669"/>
    <property type="project" value="UniProtKB-EC"/>
</dbReference>
<evidence type="ECO:0000259" key="12">
    <source>
        <dbReference type="SMART" id="SM00986"/>
    </source>
</evidence>